<name>U4KY20_PYROM</name>
<dbReference type="InterPro" id="IPR050381">
    <property type="entry name" value="SLX1_endonuclease"/>
</dbReference>
<dbReference type="GO" id="GO:0033557">
    <property type="term" value="C:Slx1-Slx4 complex"/>
    <property type="evidence" value="ECO:0007669"/>
    <property type="project" value="UniProtKB-UniRule"/>
</dbReference>
<evidence type="ECO:0000256" key="3">
    <source>
        <dbReference type="ARBA" id="ARBA00022763"/>
    </source>
</evidence>
<dbReference type="Gene3D" id="3.40.1440.10">
    <property type="entry name" value="GIY-YIG endonuclease"/>
    <property type="match status" value="1"/>
</dbReference>
<dbReference type="OMA" id="HNRGCDF"/>
<dbReference type="CDD" id="cd10455">
    <property type="entry name" value="GIY-YIG_SLX1"/>
    <property type="match status" value="1"/>
</dbReference>
<protein>
    <submittedName>
        <fullName evidence="10">Similar to Structure-specific endonuclease subunit slx1 acc. no. A6RYJ8</fullName>
    </submittedName>
</protein>
<dbReference type="FunFam" id="3.40.1440.10:FF:000006">
    <property type="entry name" value="Structure-specific endonuclease subunit SLX1"/>
    <property type="match status" value="1"/>
</dbReference>
<dbReference type="GO" id="GO:0008821">
    <property type="term" value="F:crossover junction DNA endonuclease activity"/>
    <property type="evidence" value="ECO:0007669"/>
    <property type="project" value="TreeGrafter"/>
</dbReference>
<dbReference type="GO" id="GO:0000724">
    <property type="term" value="P:double-strand break repair via homologous recombination"/>
    <property type="evidence" value="ECO:0007669"/>
    <property type="project" value="TreeGrafter"/>
</dbReference>
<accession>U4KY20</accession>
<dbReference type="PANTHER" id="PTHR20208:SF10">
    <property type="entry name" value="STRUCTURE-SPECIFIC ENDONUCLEASE SUBUNIT SLX1"/>
    <property type="match status" value="1"/>
</dbReference>
<comment type="similarity">
    <text evidence="8">Belongs to the SLX1 family.</text>
</comment>
<evidence type="ECO:0000313" key="11">
    <source>
        <dbReference type="Proteomes" id="UP000018144"/>
    </source>
</evidence>
<evidence type="ECO:0000256" key="1">
    <source>
        <dbReference type="ARBA" id="ARBA00022722"/>
    </source>
</evidence>
<dbReference type="EMBL" id="HF935319">
    <property type="protein sequence ID" value="CCX06856.1"/>
    <property type="molecule type" value="Genomic_DNA"/>
</dbReference>
<evidence type="ECO:0000256" key="6">
    <source>
        <dbReference type="ARBA" id="ARBA00023204"/>
    </source>
</evidence>
<dbReference type="InterPro" id="IPR035901">
    <property type="entry name" value="GIY-YIG_endonuc_sf"/>
</dbReference>
<dbReference type="InterPro" id="IPR027520">
    <property type="entry name" value="Slx1"/>
</dbReference>
<dbReference type="AlphaFoldDB" id="U4KY20"/>
<dbReference type="Proteomes" id="UP000018144">
    <property type="component" value="Unassembled WGS sequence"/>
</dbReference>
<dbReference type="STRING" id="1076935.U4KY20"/>
<comment type="caution">
    <text evidence="8">Lacks conserved residue(s) required for the propagation of feature annotation.</text>
</comment>
<dbReference type="InterPro" id="IPR048749">
    <property type="entry name" value="SLX1_C"/>
</dbReference>
<dbReference type="InterPro" id="IPR000305">
    <property type="entry name" value="GIY-YIG_endonuc"/>
</dbReference>
<keyword evidence="2 8" id="KW-0255">Endonuclease</keyword>
<evidence type="ECO:0000256" key="8">
    <source>
        <dbReference type="HAMAP-Rule" id="MF_03100"/>
    </source>
</evidence>
<feature type="domain" description="GIY-YIG" evidence="9">
    <location>
        <begin position="7"/>
        <end position="89"/>
    </location>
</feature>
<dbReference type="PROSITE" id="PS50164">
    <property type="entry name" value="GIY_YIG"/>
    <property type="match status" value="1"/>
</dbReference>
<keyword evidence="1 8" id="KW-0540">Nuclease</keyword>
<keyword evidence="4 8" id="KW-0378">Hydrolase</keyword>
<comment type="subunit">
    <text evidence="8">Forms a heterodimer with SLX4.</text>
</comment>
<keyword evidence="6 8" id="KW-0234">DNA repair</keyword>
<dbReference type="GO" id="GO:0017108">
    <property type="term" value="F:5'-flap endonuclease activity"/>
    <property type="evidence" value="ECO:0007669"/>
    <property type="project" value="InterPro"/>
</dbReference>
<keyword evidence="3 8" id="KW-0227">DNA damage</keyword>
<evidence type="ECO:0000256" key="4">
    <source>
        <dbReference type="ARBA" id="ARBA00022801"/>
    </source>
</evidence>
<proteinExistence type="inferred from homology"/>
<dbReference type="OrthoDB" id="24645at2759"/>
<dbReference type="eggNOG" id="KOG3005">
    <property type="taxonomic scope" value="Eukaryota"/>
</dbReference>
<reference evidence="10 11" key="1">
    <citation type="journal article" date="2013" name="PLoS Genet.">
        <title>The genome and development-dependent transcriptomes of Pyronema confluens: a window into fungal evolution.</title>
        <authorList>
            <person name="Traeger S."/>
            <person name="Altegoer F."/>
            <person name="Freitag M."/>
            <person name="Gabaldon T."/>
            <person name="Kempken F."/>
            <person name="Kumar A."/>
            <person name="Marcet-Houben M."/>
            <person name="Poggeler S."/>
            <person name="Stajich J.E."/>
            <person name="Nowrousian M."/>
        </authorList>
    </citation>
    <scope>NUCLEOTIDE SEQUENCE [LARGE SCALE GENOMIC DNA]</scope>
    <source>
        <strain evidence="11">CBS 100304</strain>
        <tissue evidence="10">Vegetative mycelium</tissue>
    </source>
</reference>
<comment type="cofactor">
    <cofactor evidence="8">
        <name>a divalent metal cation</name>
        <dbReference type="ChEBI" id="CHEBI:60240"/>
    </cofactor>
</comment>
<dbReference type="Pfam" id="PF21202">
    <property type="entry name" value="SLX1_C"/>
    <property type="match status" value="1"/>
</dbReference>
<organism evidence="10 11">
    <name type="scientific">Pyronema omphalodes (strain CBS 100304)</name>
    <name type="common">Pyronema confluens</name>
    <dbReference type="NCBI Taxonomy" id="1076935"/>
    <lineage>
        <taxon>Eukaryota</taxon>
        <taxon>Fungi</taxon>
        <taxon>Dikarya</taxon>
        <taxon>Ascomycota</taxon>
        <taxon>Pezizomycotina</taxon>
        <taxon>Pezizomycetes</taxon>
        <taxon>Pezizales</taxon>
        <taxon>Pyronemataceae</taxon>
        <taxon>Pyronema</taxon>
    </lineage>
</organism>
<dbReference type="PANTHER" id="PTHR20208">
    <property type="entry name" value="STRUCTURE-SPECIFIC ENDONUCLEASE SUBUNIT SLX1"/>
    <property type="match status" value="1"/>
</dbReference>
<dbReference type="Gene3D" id="3.30.40.10">
    <property type="entry name" value="Zinc/RING finger domain, C3HC4 (zinc finger)"/>
    <property type="match status" value="1"/>
</dbReference>
<dbReference type="HAMAP" id="MF_03100">
    <property type="entry name" value="Endonuc_su_Slx1"/>
    <property type="match status" value="1"/>
</dbReference>
<dbReference type="InterPro" id="IPR013083">
    <property type="entry name" value="Znf_RING/FYVE/PHD"/>
</dbReference>
<keyword evidence="5 8" id="KW-0233">DNA recombination</keyword>
<comment type="function">
    <text evidence="8">Catalytic subunit of the SLX1-SLX4 structure-specific endonuclease that resolves DNA secondary structures generated during DNA repair and recombination. Has endonuclease activity towards branched DNA substrates, introducing single-strand cuts in duplex DNA close to junctions with ss-DNA.</text>
</comment>
<evidence type="ECO:0000259" key="9">
    <source>
        <dbReference type="PROSITE" id="PS50164"/>
    </source>
</evidence>
<gene>
    <name evidence="10" type="ORF">PCON_06443</name>
</gene>
<sequence>MSRPIPAFYCCYLLRSLVRPSSLYIGSTPEPRRRLAQHNGESKGGACRTGKAHLQPWEMCCIVQGFPSRISALQFEWAWQHPHLTKRITTSLRQEMGECAKQKRPGYSLNERLRSLRLLLHSPAFSRWPLTLRFFSVSVDKAWNEMCKKNQISLPTEIEILYDPRISEPEDPEAALREDEGEKVELTSTGKVKKVRTRKYAANGEGGIQALDTSYWPLEMYHQKTVELLEKPRKRKCVICSKKTEKEKAVGCYHDCEMVAHLSCLAEQMLKQEGEGHVVPVKGWCPECRGELKWSTIAGEFSLRTRMKSEEEEKKMAKAKTKAGMTAAAAAGTAGTDVVLVEATESEGELEMYSRLDMGDIPEGMEEEAERSLFALDDSDMESLRDGVGRLES</sequence>
<evidence type="ECO:0000256" key="7">
    <source>
        <dbReference type="ARBA" id="ARBA00023242"/>
    </source>
</evidence>
<comment type="subcellular location">
    <subcellularLocation>
        <location evidence="8">Nucleus</location>
    </subcellularLocation>
</comment>
<keyword evidence="11" id="KW-1185">Reference proteome</keyword>
<evidence type="ECO:0000313" key="10">
    <source>
        <dbReference type="EMBL" id="CCX06856.1"/>
    </source>
</evidence>
<evidence type="ECO:0000256" key="2">
    <source>
        <dbReference type="ARBA" id="ARBA00022759"/>
    </source>
</evidence>
<dbReference type="Pfam" id="PF01541">
    <property type="entry name" value="GIY-YIG"/>
    <property type="match status" value="1"/>
</dbReference>
<keyword evidence="7 8" id="KW-0539">Nucleus</keyword>
<evidence type="ECO:0000256" key="5">
    <source>
        <dbReference type="ARBA" id="ARBA00023172"/>
    </source>
</evidence>